<dbReference type="InterPro" id="IPR027417">
    <property type="entry name" value="P-loop_NTPase"/>
</dbReference>
<dbReference type="AlphaFoldDB" id="A0AAF0JFN2"/>
<keyword evidence="3" id="KW-1185">Reference proteome</keyword>
<dbReference type="InterPro" id="IPR006083">
    <property type="entry name" value="PRK/URK"/>
</dbReference>
<reference evidence="2" key="1">
    <citation type="submission" date="2023-02" db="EMBL/GenBank/DDBJ databases">
        <title>Mating type loci evolution in Malassezia.</title>
        <authorList>
            <person name="Coelho M.A."/>
        </authorList>
    </citation>
    <scope>NUCLEOTIDE SEQUENCE</scope>
    <source>
        <strain evidence="2">CBS 14136</strain>
    </source>
</reference>
<gene>
    <name evidence="2" type="ORF">MPSI1_003933</name>
</gene>
<evidence type="ECO:0000259" key="1">
    <source>
        <dbReference type="Pfam" id="PF00485"/>
    </source>
</evidence>
<feature type="domain" description="Phosphoribulokinase/uridine kinase" evidence="1">
    <location>
        <begin position="7"/>
        <end position="182"/>
    </location>
</feature>
<evidence type="ECO:0000313" key="2">
    <source>
        <dbReference type="EMBL" id="WFD45252.1"/>
    </source>
</evidence>
<dbReference type="PANTHER" id="PTHR10285">
    <property type="entry name" value="URIDINE KINASE"/>
    <property type="match status" value="1"/>
</dbReference>
<dbReference type="GO" id="GO:0005524">
    <property type="term" value="F:ATP binding"/>
    <property type="evidence" value="ECO:0007669"/>
    <property type="project" value="InterPro"/>
</dbReference>
<dbReference type="Pfam" id="PF00485">
    <property type="entry name" value="PRK"/>
    <property type="match status" value="1"/>
</dbReference>
<dbReference type="SUPFAM" id="SSF52540">
    <property type="entry name" value="P-loop containing nucleoside triphosphate hydrolases"/>
    <property type="match status" value="1"/>
</dbReference>
<accession>A0AAF0JFN2</accession>
<dbReference type="Proteomes" id="UP001214628">
    <property type="component" value="Chromosome 7"/>
</dbReference>
<organism evidence="2 3">
    <name type="scientific">Malassezia psittaci</name>
    <dbReference type="NCBI Taxonomy" id="1821823"/>
    <lineage>
        <taxon>Eukaryota</taxon>
        <taxon>Fungi</taxon>
        <taxon>Dikarya</taxon>
        <taxon>Basidiomycota</taxon>
        <taxon>Ustilaginomycotina</taxon>
        <taxon>Malasseziomycetes</taxon>
        <taxon>Malasseziales</taxon>
        <taxon>Malasseziaceae</taxon>
        <taxon>Malassezia</taxon>
    </lineage>
</organism>
<dbReference type="Gene3D" id="3.40.50.300">
    <property type="entry name" value="P-loop containing nucleotide triphosphate hydrolases"/>
    <property type="match status" value="1"/>
</dbReference>
<protein>
    <recommendedName>
        <fullName evidence="1">Phosphoribulokinase/uridine kinase domain-containing protein</fullName>
    </recommendedName>
</protein>
<dbReference type="CDD" id="cd02024">
    <property type="entry name" value="NRK1"/>
    <property type="match status" value="1"/>
</dbReference>
<name>A0AAF0JFN2_9BASI</name>
<evidence type="ECO:0000313" key="3">
    <source>
        <dbReference type="Proteomes" id="UP001214628"/>
    </source>
</evidence>
<dbReference type="EMBL" id="CP118381">
    <property type="protein sequence ID" value="WFD45252.1"/>
    <property type="molecule type" value="Genomic_DNA"/>
</dbReference>
<dbReference type="GO" id="GO:0016301">
    <property type="term" value="F:kinase activity"/>
    <property type="evidence" value="ECO:0007669"/>
    <property type="project" value="InterPro"/>
</dbReference>
<sequence>MPEEVLVVGIGGPTSSGKSTIVQNLVAILQPSSESSPIRSVHVLHQDDFCPPQDQMPHNAEYNVTDWDTPHGSTDYRRLERVIRYFYQHKSLPEDFESHEYRRSNYQCTLPTAMVQEWREKFHDPSCKTRITSPNQHHTSKLHILIVEGFLTFFDTAVCNLYSVRIFLRISKQLVKKRRYQRPNYVLDDGQVWEDPPFYFDAIVWPAYLEAHAKMFTNQNVESGQPIRTETREFDGGPVPHLNVIEAQTQPIDSVVNQALQCIHDAIWDSC</sequence>
<proteinExistence type="predicted"/>